<dbReference type="InterPro" id="IPR041047">
    <property type="entry name" value="LPD1"/>
</dbReference>
<feature type="domain" description="Large polyvalent protein-associated" evidence="1">
    <location>
        <begin position="164"/>
        <end position="237"/>
    </location>
</feature>
<keyword evidence="3" id="KW-1185">Reference proteome</keyword>
<comment type="caution">
    <text evidence="2">The sequence shown here is derived from an EMBL/GenBank/DDBJ whole genome shotgun (WGS) entry which is preliminary data.</text>
</comment>
<sequence length="247" mass="27854">MTPTFATIRRQFGFRSIEIGHWVTDAERDAAAVEFHQALNDLQLALRAPAVLISLRDSLGLQYGIGGQLGVAAHYTPAIRKLALAKRAGRGALAHEWFHALDHYLAPKVFETDEPMAFASACWCENRETKAHPINDQLAEVFRTLFVSEDGQDTSALFRHSVLADERQGVHYYARPEEMAARGFEAFVQDVARPNAFLVSGTRQSLEARHGLYPQGEERMRINNAFARYFQSLGRALDRERRLRQSA</sequence>
<dbReference type="NCBIfam" id="NF041907">
    <property type="entry name" value="CLCA_X"/>
    <property type="match status" value="1"/>
</dbReference>
<organism evidence="2 3">
    <name type="scientific">Tamilnaduibacter salinus</name>
    <dbReference type="NCBI Taxonomy" id="1484056"/>
    <lineage>
        <taxon>Bacteria</taxon>
        <taxon>Pseudomonadati</taxon>
        <taxon>Pseudomonadota</taxon>
        <taxon>Gammaproteobacteria</taxon>
        <taxon>Pseudomonadales</taxon>
        <taxon>Marinobacteraceae</taxon>
        <taxon>Tamilnaduibacter</taxon>
    </lineage>
</organism>
<evidence type="ECO:0000313" key="3">
    <source>
        <dbReference type="Proteomes" id="UP000218332"/>
    </source>
</evidence>
<dbReference type="EMBL" id="NMPM01000059">
    <property type="protein sequence ID" value="PAV25499.1"/>
    <property type="molecule type" value="Genomic_DNA"/>
</dbReference>
<evidence type="ECO:0000259" key="1">
    <source>
        <dbReference type="Pfam" id="PF18796"/>
    </source>
</evidence>
<proteinExistence type="predicted"/>
<name>A0A2A2I191_9GAMM</name>
<dbReference type="Pfam" id="PF18796">
    <property type="entry name" value="LPD1"/>
    <property type="match status" value="1"/>
</dbReference>
<evidence type="ECO:0000313" key="2">
    <source>
        <dbReference type="EMBL" id="PAV25499.1"/>
    </source>
</evidence>
<dbReference type="Proteomes" id="UP000218332">
    <property type="component" value="Unassembled WGS sequence"/>
</dbReference>
<dbReference type="AlphaFoldDB" id="A0A2A2I191"/>
<reference evidence="2 3" key="1">
    <citation type="submission" date="2017-07" db="EMBL/GenBank/DDBJ databases">
        <title>Tamlnaduibacter salinus (Mi-7) genome sequencing.</title>
        <authorList>
            <person name="Verma A."/>
            <person name="Krishnamurthi S."/>
        </authorList>
    </citation>
    <scope>NUCLEOTIDE SEQUENCE [LARGE SCALE GENOMIC DNA]</scope>
    <source>
        <strain evidence="2 3">Mi-7</strain>
    </source>
</reference>
<dbReference type="RefSeq" id="WP_095611461.1">
    <property type="nucleotide sequence ID" value="NZ_NMPM01000059.1"/>
</dbReference>
<accession>A0A2A2I191</accession>
<gene>
    <name evidence="2" type="ORF">CF392_10730</name>
</gene>
<protein>
    <recommendedName>
        <fullName evidence="1">Large polyvalent protein-associated domain-containing protein</fullName>
    </recommendedName>
</protein>